<evidence type="ECO:0000313" key="3">
    <source>
        <dbReference type="Proteomes" id="UP000268093"/>
    </source>
</evidence>
<keyword evidence="3" id="KW-1185">Reference proteome</keyword>
<reference evidence="2 3" key="1">
    <citation type="journal article" date="2018" name="New Phytol.">
        <title>Phylogenomics of Endogonaceae and evolution of mycorrhizas within Mucoromycota.</title>
        <authorList>
            <person name="Chang Y."/>
            <person name="Desiro A."/>
            <person name="Na H."/>
            <person name="Sandor L."/>
            <person name="Lipzen A."/>
            <person name="Clum A."/>
            <person name="Barry K."/>
            <person name="Grigoriev I.V."/>
            <person name="Martin F.M."/>
            <person name="Stajich J.E."/>
            <person name="Smith M.E."/>
            <person name="Bonito G."/>
            <person name="Spatafora J.W."/>
        </authorList>
    </citation>
    <scope>NUCLEOTIDE SEQUENCE [LARGE SCALE GENOMIC DNA]</scope>
    <source>
        <strain evidence="2 3">GMNB39</strain>
    </source>
</reference>
<comment type="caution">
    <text evidence="2">The sequence shown here is derived from an EMBL/GenBank/DDBJ whole genome shotgun (WGS) entry which is preliminary data.</text>
</comment>
<gene>
    <name evidence="2" type="ORF">BC936DRAFT_137244</name>
</gene>
<sequence length="62" mass="7011">MGSSFTHFASALMRLTVHYARRRPSLFKRALCPAATLSSPRRRSERRTALGPAQTVLRNRPT</sequence>
<evidence type="ECO:0000313" key="2">
    <source>
        <dbReference type="EMBL" id="RUP52223.1"/>
    </source>
</evidence>
<organism evidence="2 3">
    <name type="scientific">Jimgerdemannia flammicorona</name>
    <dbReference type="NCBI Taxonomy" id="994334"/>
    <lineage>
        <taxon>Eukaryota</taxon>
        <taxon>Fungi</taxon>
        <taxon>Fungi incertae sedis</taxon>
        <taxon>Mucoromycota</taxon>
        <taxon>Mucoromycotina</taxon>
        <taxon>Endogonomycetes</taxon>
        <taxon>Endogonales</taxon>
        <taxon>Endogonaceae</taxon>
        <taxon>Jimgerdemannia</taxon>
    </lineage>
</organism>
<dbReference type="Proteomes" id="UP000268093">
    <property type="component" value="Unassembled WGS sequence"/>
</dbReference>
<feature type="region of interest" description="Disordered" evidence="1">
    <location>
        <begin position="38"/>
        <end position="62"/>
    </location>
</feature>
<protein>
    <submittedName>
        <fullName evidence="2">Uncharacterized protein</fullName>
    </submittedName>
</protein>
<accession>A0A433DMZ6</accession>
<dbReference type="AlphaFoldDB" id="A0A433DMZ6"/>
<dbReference type="EMBL" id="RBNI01000111">
    <property type="protein sequence ID" value="RUP52223.1"/>
    <property type="molecule type" value="Genomic_DNA"/>
</dbReference>
<proteinExistence type="predicted"/>
<evidence type="ECO:0000256" key="1">
    <source>
        <dbReference type="SAM" id="MobiDB-lite"/>
    </source>
</evidence>
<name>A0A433DMZ6_9FUNG</name>